<keyword evidence="2" id="KW-1185">Reference proteome</keyword>
<evidence type="ECO:0000313" key="1">
    <source>
        <dbReference type="EMBL" id="MED6258751.1"/>
    </source>
</evidence>
<protein>
    <recommendedName>
        <fullName evidence="3">Secreted protein</fullName>
    </recommendedName>
</protein>
<evidence type="ECO:0008006" key="3">
    <source>
        <dbReference type="Google" id="ProtNLM"/>
    </source>
</evidence>
<dbReference type="Proteomes" id="UP001345963">
    <property type="component" value="Unassembled WGS sequence"/>
</dbReference>
<sequence length="94" mass="10607">MGRLPVSSCHLLAIICQFRIPVITFTGYKPSVFSHSLPDPSVIKSHLLFLNQCNVFCVLPLSRATGRSSRFIIFPQPNNKQNAKYRMVLNTCLL</sequence>
<proteinExistence type="predicted"/>
<comment type="caution">
    <text evidence="1">The sequence shown here is derived from an EMBL/GenBank/DDBJ whole genome shotgun (WGS) entry which is preliminary data.</text>
</comment>
<reference evidence="1 2" key="1">
    <citation type="submission" date="2021-07" db="EMBL/GenBank/DDBJ databases">
        <authorList>
            <person name="Palmer J.M."/>
        </authorList>
    </citation>
    <scope>NUCLEOTIDE SEQUENCE [LARGE SCALE GENOMIC DNA]</scope>
    <source>
        <strain evidence="1 2">AT_MEX2019</strain>
        <tissue evidence="1">Muscle</tissue>
    </source>
</reference>
<gene>
    <name evidence="1" type="ORF">ATANTOWER_011902</name>
</gene>
<dbReference type="EMBL" id="JAHUTI010081234">
    <property type="protein sequence ID" value="MED6258751.1"/>
    <property type="molecule type" value="Genomic_DNA"/>
</dbReference>
<name>A0ABU7C9A2_9TELE</name>
<accession>A0ABU7C9A2</accession>
<organism evidence="1 2">
    <name type="scientific">Ataeniobius toweri</name>
    <dbReference type="NCBI Taxonomy" id="208326"/>
    <lineage>
        <taxon>Eukaryota</taxon>
        <taxon>Metazoa</taxon>
        <taxon>Chordata</taxon>
        <taxon>Craniata</taxon>
        <taxon>Vertebrata</taxon>
        <taxon>Euteleostomi</taxon>
        <taxon>Actinopterygii</taxon>
        <taxon>Neopterygii</taxon>
        <taxon>Teleostei</taxon>
        <taxon>Neoteleostei</taxon>
        <taxon>Acanthomorphata</taxon>
        <taxon>Ovalentaria</taxon>
        <taxon>Atherinomorphae</taxon>
        <taxon>Cyprinodontiformes</taxon>
        <taxon>Goodeidae</taxon>
        <taxon>Ataeniobius</taxon>
    </lineage>
</organism>
<evidence type="ECO:0000313" key="2">
    <source>
        <dbReference type="Proteomes" id="UP001345963"/>
    </source>
</evidence>